<organism evidence="2 3">
    <name type="scientific">Nelumbo nucifera</name>
    <name type="common">Sacred lotus</name>
    <dbReference type="NCBI Taxonomy" id="4432"/>
    <lineage>
        <taxon>Eukaryota</taxon>
        <taxon>Viridiplantae</taxon>
        <taxon>Streptophyta</taxon>
        <taxon>Embryophyta</taxon>
        <taxon>Tracheophyta</taxon>
        <taxon>Spermatophyta</taxon>
        <taxon>Magnoliopsida</taxon>
        <taxon>Proteales</taxon>
        <taxon>Nelumbonaceae</taxon>
        <taxon>Nelumbo</taxon>
    </lineage>
</organism>
<dbReference type="Proteomes" id="UP000607653">
    <property type="component" value="Unassembled WGS sequence"/>
</dbReference>
<protein>
    <recommendedName>
        <fullName evidence="1">C2 domain-containing protein</fullName>
    </recommendedName>
</protein>
<dbReference type="Pfam" id="PF00168">
    <property type="entry name" value="C2"/>
    <property type="match status" value="1"/>
</dbReference>
<reference evidence="2 3" key="1">
    <citation type="journal article" date="2020" name="Mol. Biol. Evol.">
        <title>Distinct Expression and Methylation Patterns for Genes with Different Fates following a Single Whole-Genome Duplication in Flowering Plants.</title>
        <authorList>
            <person name="Shi T."/>
            <person name="Rahmani R.S."/>
            <person name="Gugger P.F."/>
            <person name="Wang M."/>
            <person name="Li H."/>
            <person name="Zhang Y."/>
            <person name="Li Z."/>
            <person name="Wang Q."/>
            <person name="Van de Peer Y."/>
            <person name="Marchal K."/>
            <person name="Chen J."/>
        </authorList>
    </citation>
    <scope>NUCLEOTIDE SEQUENCE [LARGE SCALE GENOMIC DNA]</scope>
    <source>
        <tissue evidence="2">Leaf</tissue>
    </source>
</reference>
<dbReference type="EMBL" id="DUZY01000008">
    <property type="protein sequence ID" value="DAD48972.1"/>
    <property type="molecule type" value="Genomic_DNA"/>
</dbReference>
<sequence>MPLTVLLKKTKKKALSTHFQGKNNMWVPIKIPTSLSPLFSSLLVFFPFSLLFYPIPYSLQLNHTTTQESCNLQLKVISCRHLKAFNFFQKFCTYAVISIVNDESQQKQPLQMQKHKTPINRGDGNPEWNQRSSCLVQTSCG</sequence>
<dbReference type="InterPro" id="IPR035892">
    <property type="entry name" value="C2_domain_sf"/>
</dbReference>
<dbReference type="SUPFAM" id="SSF49562">
    <property type="entry name" value="C2 domain (Calcium/lipid-binding domain, CaLB)"/>
    <property type="match status" value="1"/>
</dbReference>
<proteinExistence type="predicted"/>
<comment type="caution">
    <text evidence="2">The sequence shown here is derived from an EMBL/GenBank/DDBJ whole genome shotgun (WGS) entry which is preliminary data.</text>
</comment>
<dbReference type="InterPro" id="IPR000008">
    <property type="entry name" value="C2_dom"/>
</dbReference>
<evidence type="ECO:0000313" key="3">
    <source>
        <dbReference type="Proteomes" id="UP000607653"/>
    </source>
</evidence>
<gene>
    <name evidence="2" type="ORF">HUJ06_018909</name>
</gene>
<evidence type="ECO:0000313" key="2">
    <source>
        <dbReference type="EMBL" id="DAD48972.1"/>
    </source>
</evidence>
<keyword evidence="3" id="KW-1185">Reference proteome</keyword>
<dbReference type="Gene3D" id="2.60.40.150">
    <property type="entry name" value="C2 domain"/>
    <property type="match status" value="1"/>
</dbReference>
<accession>A0A822ZUQ7</accession>
<dbReference type="AlphaFoldDB" id="A0A822ZUQ7"/>
<name>A0A822ZUQ7_NELNU</name>
<evidence type="ECO:0000259" key="1">
    <source>
        <dbReference type="PROSITE" id="PS50004"/>
    </source>
</evidence>
<dbReference type="PROSITE" id="PS50004">
    <property type="entry name" value="C2"/>
    <property type="match status" value="1"/>
</dbReference>
<feature type="domain" description="C2" evidence="1">
    <location>
        <begin position="51"/>
        <end position="141"/>
    </location>
</feature>